<dbReference type="RefSeq" id="WP_092010765.1">
    <property type="nucleotide sequence ID" value="NZ_FOXH01000001.1"/>
</dbReference>
<evidence type="ECO:0000313" key="3">
    <source>
        <dbReference type="Proteomes" id="UP000199306"/>
    </source>
</evidence>
<protein>
    <submittedName>
        <fullName evidence="2">BNR repeat-like domain-containing protein</fullName>
    </submittedName>
</protein>
<dbReference type="Gene3D" id="2.120.10.10">
    <property type="match status" value="1"/>
</dbReference>
<evidence type="ECO:0000259" key="1">
    <source>
        <dbReference type="Pfam" id="PF13088"/>
    </source>
</evidence>
<dbReference type="AlphaFoldDB" id="A0A1I5M915"/>
<dbReference type="InterPro" id="IPR036278">
    <property type="entry name" value="Sialidase_sf"/>
</dbReference>
<gene>
    <name evidence="2" type="ORF">SAMN04515674_101193</name>
</gene>
<name>A0A1I5M915_9BACT</name>
<sequence length="351" mass="38717">MFNKILLLLALSTSITYGQKVIFPGKGMQPSVCVGENESIEIVFGKGNVIYYTFSKDKGQSFASPIPVDSLPGLHLGMSRGPQIASSKLSTVITAIDKKGDLYAYVLNRKTGEWGKRFAINDVPEIAKEGFNALASDGQHTFFVIWLDLRNDRKNKIFGAVSKDGGKTWAKNKLIYRSPDSTVCECCQPSVIMDKNQVFAMYRNWINGSRDMYVTASKDGGNTFLPAQKMGSGTWKLNACPMDGGAISLNKKGILTTVWRREGQLFKSNPGEPESLISSGRNASIATTNQNTFITWQNQNQVWLIQSGQSEPISLGNGRYPRIVSLNERQAFCVWEDNGSITGKLLNEKGK</sequence>
<dbReference type="Pfam" id="PF13088">
    <property type="entry name" value="BNR_2"/>
    <property type="match status" value="1"/>
</dbReference>
<keyword evidence="3" id="KW-1185">Reference proteome</keyword>
<accession>A0A1I5M915</accession>
<dbReference type="SUPFAM" id="SSF50939">
    <property type="entry name" value="Sialidases"/>
    <property type="match status" value="1"/>
</dbReference>
<dbReference type="Proteomes" id="UP000199306">
    <property type="component" value="Unassembled WGS sequence"/>
</dbReference>
<evidence type="ECO:0000313" key="2">
    <source>
        <dbReference type="EMBL" id="SFP06082.1"/>
    </source>
</evidence>
<dbReference type="CDD" id="cd15482">
    <property type="entry name" value="Sialidase_non-viral"/>
    <property type="match status" value="1"/>
</dbReference>
<organism evidence="2 3">
    <name type="scientific">Pseudarcicella hirudinis</name>
    <dbReference type="NCBI Taxonomy" id="1079859"/>
    <lineage>
        <taxon>Bacteria</taxon>
        <taxon>Pseudomonadati</taxon>
        <taxon>Bacteroidota</taxon>
        <taxon>Cytophagia</taxon>
        <taxon>Cytophagales</taxon>
        <taxon>Flectobacillaceae</taxon>
        <taxon>Pseudarcicella</taxon>
    </lineage>
</organism>
<proteinExistence type="predicted"/>
<feature type="domain" description="Sialidase" evidence="1">
    <location>
        <begin position="152"/>
        <end position="229"/>
    </location>
</feature>
<dbReference type="STRING" id="1079859.SAMN04515674_101193"/>
<dbReference type="OrthoDB" id="847524at2"/>
<dbReference type="EMBL" id="FOXH01000001">
    <property type="protein sequence ID" value="SFP06082.1"/>
    <property type="molecule type" value="Genomic_DNA"/>
</dbReference>
<reference evidence="2 3" key="1">
    <citation type="submission" date="2016-10" db="EMBL/GenBank/DDBJ databases">
        <authorList>
            <person name="de Groot N.N."/>
        </authorList>
    </citation>
    <scope>NUCLEOTIDE SEQUENCE [LARGE SCALE GENOMIC DNA]</scope>
    <source>
        <strain evidence="3">E92,LMG 26720,CCM 7988</strain>
    </source>
</reference>
<dbReference type="InterPro" id="IPR011040">
    <property type="entry name" value="Sialidase"/>
</dbReference>